<dbReference type="EMBL" id="JBFOLK010000002">
    <property type="protein sequence ID" value="KAL2531717.1"/>
    <property type="molecule type" value="Genomic_DNA"/>
</dbReference>
<gene>
    <name evidence="1" type="ORF">Adt_05068</name>
</gene>
<keyword evidence="2" id="KW-1185">Reference proteome</keyword>
<evidence type="ECO:0000313" key="1">
    <source>
        <dbReference type="EMBL" id="KAL2531717.1"/>
    </source>
</evidence>
<sequence>MIIRFFHLRRNFPLLSSSDELSLLSSSDELSLLMWHQLRCMPISNCDTSLSSNGTRCGNVGSAFASLILRRACTIHVASTTSSNGTKCGKFGSYQSTCSVLE</sequence>
<evidence type="ECO:0000313" key="2">
    <source>
        <dbReference type="Proteomes" id="UP001604336"/>
    </source>
</evidence>
<name>A0ABD1V319_9LAMI</name>
<comment type="caution">
    <text evidence="1">The sequence shown here is derived from an EMBL/GenBank/DDBJ whole genome shotgun (WGS) entry which is preliminary data.</text>
</comment>
<proteinExistence type="predicted"/>
<dbReference type="Proteomes" id="UP001604336">
    <property type="component" value="Unassembled WGS sequence"/>
</dbReference>
<dbReference type="AlphaFoldDB" id="A0ABD1V319"/>
<reference evidence="2" key="1">
    <citation type="submission" date="2024-07" db="EMBL/GenBank/DDBJ databases">
        <title>Two chromosome-level genome assemblies of Korean endemic species Abeliophyllum distichum and Forsythia ovata (Oleaceae).</title>
        <authorList>
            <person name="Jang H."/>
        </authorList>
    </citation>
    <scope>NUCLEOTIDE SEQUENCE [LARGE SCALE GENOMIC DNA]</scope>
</reference>
<accession>A0ABD1V319</accession>
<organism evidence="1 2">
    <name type="scientific">Abeliophyllum distichum</name>
    <dbReference type="NCBI Taxonomy" id="126358"/>
    <lineage>
        <taxon>Eukaryota</taxon>
        <taxon>Viridiplantae</taxon>
        <taxon>Streptophyta</taxon>
        <taxon>Embryophyta</taxon>
        <taxon>Tracheophyta</taxon>
        <taxon>Spermatophyta</taxon>
        <taxon>Magnoliopsida</taxon>
        <taxon>eudicotyledons</taxon>
        <taxon>Gunneridae</taxon>
        <taxon>Pentapetalae</taxon>
        <taxon>asterids</taxon>
        <taxon>lamiids</taxon>
        <taxon>Lamiales</taxon>
        <taxon>Oleaceae</taxon>
        <taxon>Forsythieae</taxon>
        <taxon>Abeliophyllum</taxon>
    </lineage>
</organism>
<protein>
    <submittedName>
        <fullName evidence="1">Uncharacterized protein</fullName>
    </submittedName>
</protein>